<organism evidence="2 3">
    <name type="scientific">Perkinsus olseni</name>
    <name type="common">Perkinsus atlanticus</name>
    <dbReference type="NCBI Taxonomy" id="32597"/>
    <lineage>
        <taxon>Eukaryota</taxon>
        <taxon>Sar</taxon>
        <taxon>Alveolata</taxon>
        <taxon>Perkinsozoa</taxon>
        <taxon>Perkinsea</taxon>
        <taxon>Perkinsida</taxon>
        <taxon>Perkinsidae</taxon>
        <taxon>Perkinsus</taxon>
    </lineage>
</organism>
<keyword evidence="1" id="KW-1133">Transmembrane helix</keyword>
<feature type="non-terminal residue" evidence="2">
    <location>
        <position position="63"/>
    </location>
</feature>
<comment type="caution">
    <text evidence="2">The sequence shown here is derived from an EMBL/GenBank/DDBJ whole genome shotgun (WGS) entry which is preliminary data.</text>
</comment>
<evidence type="ECO:0000256" key="1">
    <source>
        <dbReference type="SAM" id="Phobius"/>
    </source>
</evidence>
<dbReference type="EMBL" id="JABANM010026198">
    <property type="protein sequence ID" value="KAF4713373.1"/>
    <property type="molecule type" value="Genomic_DNA"/>
</dbReference>
<keyword evidence="1" id="KW-0812">Transmembrane</keyword>
<keyword evidence="1" id="KW-0472">Membrane</keyword>
<evidence type="ECO:0000313" key="3">
    <source>
        <dbReference type="Proteomes" id="UP000574390"/>
    </source>
</evidence>
<dbReference type="Proteomes" id="UP000574390">
    <property type="component" value="Unassembled WGS sequence"/>
</dbReference>
<name>A0A7J6QYG3_PEROL</name>
<protein>
    <submittedName>
        <fullName evidence="2">Uncharacterized protein</fullName>
    </submittedName>
</protein>
<sequence>FYASWRKSVIHHHHHHHQQQEQQQLWLWLLFILGFYIRPFMDYSPRWRIFSSVVMRSRKIRRA</sequence>
<evidence type="ECO:0000313" key="2">
    <source>
        <dbReference type="EMBL" id="KAF4713373.1"/>
    </source>
</evidence>
<feature type="non-terminal residue" evidence="2">
    <location>
        <position position="1"/>
    </location>
</feature>
<feature type="transmembrane region" description="Helical" evidence="1">
    <location>
        <begin position="25"/>
        <end position="41"/>
    </location>
</feature>
<reference evidence="2 3" key="1">
    <citation type="submission" date="2020-04" db="EMBL/GenBank/DDBJ databases">
        <title>Perkinsus olseni comparative genomics.</title>
        <authorList>
            <person name="Bogema D.R."/>
        </authorList>
    </citation>
    <scope>NUCLEOTIDE SEQUENCE [LARGE SCALE GENOMIC DNA]</scope>
    <source>
        <strain evidence="2">ATCC PRA-205</strain>
    </source>
</reference>
<accession>A0A7J6QYG3</accession>
<dbReference type="AlphaFoldDB" id="A0A7J6QYG3"/>
<gene>
    <name evidence="2" type="ORF">FOZ62_009296</name>
</gene>
<proteinExistence type="predicted"/>